<accession>A0ACC4DX13</accession>
<sequence>MSLSDTAQLCRQARCTARPATRSLSSGCTTTNTCARDGQFTHLTNASRTRRLLIHRADTGDPGATHNVSQTTMICPNTADRKRLDMDPGPLQGGSRTSKRPMLFRYLQG</sequence>
<dbReference type="EMBL" id="JBGNUJ010000004">
    <property type="protein sequence ID" value="KAL3960429.1"/>
    <property type="molecule type" value="Genomic_DNA"/>
</dbReference>
<organism evidence="1 2">
    <name type="scientific">Purpureocillium lilacinum</name>
    <name type="common">Paecilomyces lilacinus</name>
    <dbReference type="NCBI Taxonomy" id="33203"/>
    <lineage>
        <taxon>Eukaryota</taxon>
        <taxon>Fungi</taxon>
        <taxon>Dikarya</taxon>
        <taxon>Ascomycota</taxon>
        <taxon>Pezizomycotina</taxon>
        <taxon>Sordariomycetes</taxon>
        <taxon>Hypocreomycetidae</taxon>
        <taxon>Hypocreales</taxon>
        <taxon>Ophiocordycipitaceae</taxon>
        <taxon>Purpureocillium</taxon>
    </lineage>
</organism>
<protein>
    <submittedName>
        <fullName evidence="1">Uncharacterized protein</fullName>
    </submittedName>
</protein>
<reference evidence="1" key="1">
    <citation type="submission" date="2024-12" db="EMBL/GenBank/DDBJ databases">
        <title>Comparative genomics and development of molecular markers within Purpureocillium lilacinum and among Purpureocillium species.</title>
        <authorList>
            <person name="Yeh Z.-Y."/>
            <person name="Ni N.-T."/>
            <person name="Lo P.-H."/>
            <person name="Mushyakhwo K."/>
            <person name="Lin C.-F."/>
            <person name="Nai Y.-S."/>
        </authorList>
    </citation>
    <scope>NUCLEOTIDE SEQUENCE</scope>
    <source>
        <strain evidence="1">NCHU-NPUST-175</strain>
    </source>
</reference>
<dbReference type="Proteomes" id="UP001638806">
    <property type="component" value="Unassembled WGS sequence"/>
</dbReference>
<evidence type="ECO:0000313" key="1">
    <source>
        <dbReference type="EMBL" id="KAL3960429.1"/>
    </source>
</evidence>
<gene>
    <name evidence="1" type="ORF">ACCO45_005546</name>
</gene>
<comment type="caution">
    <text evidence="1">The sequence shown here is derived from an EMBL/GenBank/DDBJ whole genome shotgun (WGS) entry which is preliminary data.</text>
</comment>
<keyword evidence="2" id="KW-1185">Reference proteome</keyword>
<evidence type="ECO:0000313" key="2">
    <source>
        <dbReference type="Proteomes" id="UP001638806"/>
    </source>
</evidence>
<proteinExistence type="predicted"/>
<name>A0ACC4DX13_PURLI</name>